<dbReference type="Pfam" id="PF00069">
    <property type="entry name" value="Pkinase"/>
    <property type="match status" value="1"/>
</dbReference>
<keyword evidence="1" id="KW-0808">Transferase</keyword>
<dbReference type="KEGG" id="ccro:CMC5_020870"/>
<evidence type="ECO:0000256" key="2">
    <source>
        <dbReference type="ARBA" id="ARBA00022741"/>
    </source>
</evidence>
<dbReference type="PROSITE" id="PS50011">
    <property type="entry name" value="PROTEIN_KINASE_DOM"/>
    <property type="match status" value="1"/>
</dbReference>
<protein>
    <recommendedName>
        <fullName evidence="5">Protein kinase domain-containing protein</fullName>
    </recommendedName>
</protein>
<sequence>MTDERRLGPYRLRSEVATGAFTVTFRAEHVELGREVQIKTLKASVARGGPLAAGLEREAKILGRLDHPGIVTIQDVLREEGGLGLVLEPVAGPTLAAVLGRVKRLGPDEAAAIAAQLARAVGHLHQRGVVHCGLAPEIVAVTPAGGVKILDLSTAREPGRGGEEEPFEALELARPDLMAPEQILGERPQPAVDVFALGVLLHQMIAGEGPFGPAQAEGRSAAHRVRREPPRPLRAVVPEVSRGLELLVLRCLEKEPDQRYANGNAVVAALEEILAERGFAPGAESALVAKALSGAKLEGLGGGATQRGGAKPALEPARLPVPVPRAPLIVEARPLLVVFALIVVGGAAIELGLRDHDEPDAPGLAEAADRATGPRGYLRVLAKPWAEVFLDGDLVDVTPIARSIPVLPGRHYVTFRHPNAPEDKREVVIAAGQTVLLDVTLKIDRAMPDAGVDAGAQDDSP</sequence>
<dbReference type="PANTHER" id="PTHR43289:SF6">
    <property type="entry name" value="SERINE_THREONINE-PROTEIN KINASE NEKL-3"/>
    <property type="match status" value="1"/>
</dbReference>
<dbReference type="Gene3D" id="1.10.510.10">
    <property type="entry name" value="Transferase(Phosphotransferase) domain 1"/>
    <property type="match status" value="1"/>
</dbReference>
<feature type="domain" description="Protein kinase" evidence="5">
    <location>
        <begin position="10"/>
        <end position="274"/>
    </location>
</feature>
<evidence type="ECO:0000259" key="5">
    <source>
        <dbReference type="PROSITE" id="PS50011"/>
    </source>
</evidence>
<keyword evidence="4" id="KW-0067">ATP-binding</keyword>
<accession>A0A0K1EAN7</accession>
<dbReference type="STRING" id="52.CMC5_020870"/>
<proteinExistence type="predicted"/>
<dbReference type="InterPro" id="IPR000719">
    <property type="entry name" value="Prot_kinase_dom"/>
</dbReference>
<evidence type="ECO:0000256" key="1">
    <source>
        <dbReference type="ARBA" id="ARBA00022679"/>
    </source>
</evidence>
<reference evidence="6 7" key="1">
    <citation type="submission" date="2015-07" db="EMBL/GenBank/DDBJ databases">
        <title>Genome analysis of myxobacterium Chondromyces crocatus Cm c5 reveals a high potential for natural compound synthesis and the genetic basis for the loss of fruiting body formation.</title>
        <authorList>
            <person name="Zaburannyi N."/>
            <person name="Bunk B."/>
            <person name="Maier J."/>
            <person name="Overmann J."/>
            <person name="Mueller R."/>
        </authorList>
    </citation>
    <scope>NUCLEOTIDE SEQUENCE [LARGE SCALE GENOMIC DNA]</scope>
    <source>
        <strain evidence="6 7">Cm c5</strain>
    </source>
</reference>
<dbReference type="InterPro" id="IPR011009">
    <property type="entry name" value="Kinase-like_dom_sf"/>
</dbReference>
<dbReference type="Proteomes" id="UP000067626">
    <property type="component" value="Chromosome"/>
</dbReference>
<dbReference type="RefSeq" id="WP_050430240.1">
    <property type="nucleotide sequence ID" value="NZ_CP012159.1"/>
</dbReference>
<name>A0A0K1EAN7_CHOCO</name>
<dbReference type="Gene3D" id="3.30.200.20">
    <property type="entry name" value="Phosphorylase Kinase, domain 1"/>
    <property type="match status" value="1"/>
</dbReference>
<evidence type="ECO:0000313" key="6">
    <source>
        <dbReference type="EMBL" id="AKT37946.1"/>
    </source>
</evidence>
<dbReference type="OrthoDB" id="9801841at2"/>
<evidence type="ECO:0000256" key="4">
    <source>
        <dbReference type="ARBA" id="ARBA00022840"/>
    </source>
</evidence>
<dbReference type="AlphaFoldDB" id="A0A0K1EAN7"/>
<keyword evidence="3" id="KW-0418">Kinase</keyword>
<evidence type="ECO:0000256" key="3">
    <source>
        <dbReference type="ARBA" id="ARBA00022777"/>
    </source>
</evidence>
<dbReference type="CDD" id="cd14014">
    <property type="entry name" value="STKc_PknB_like"/>
    <property type="match status" value="1"/>
</dbReference>
<dbReference type="GO" id="GO:0005524">
    <property type="term" value="F:ATP binding"/>
    <property type="evidence" value="ECO:0007669"/>
    <property type="project" value="UniProtKB-KW"/>
</dbReference>
<evidence type="ECO:0000313" key="7">
    <source>
        <dbReference type="Proteomes" id="UP000067626"/>
    </source>
</evidence>
<dbReference type="EMBL" id="CP012159">
    <property type="protein sequence ID" value="AKT37946.1"/>
    <property type="molecule type" value="Genomic_DNA"/>
</dbReference>
<keyword evidence="7" id="KW-1185">Reference proteome</keyword>
<keyword evidence="2" id="KW-0547">Nucleotide-binding</keyword>
<dbReference type="PANTHER" id="PTHR43289">
    <property type="entry name" value="MITOGEN-ACTIVATED PROTEIN KINASE KINASE KINASE 20-RELATED"/>
    <property type="match status" value="1"/>
</dbReference>
<dbReference type="SUPFAM" id="SSF56112">
    <property type="entry name" value="Protein kinase-like (PK-like)"/>
    <property type="match status" value="1"/>
</dbReference>
<dbReference type="GO" id="GO:0004674">
    <property type="term" value="F:protein serine/threonine kinase activity"/>
    <property type="evidence" value="ECO:0007669"/>
    <property type="project" value="TreeGrafter"/>
</dbReference>
<gene>
    <name evidence="6" type="ORF">CMC5_020870</name>
</gene>
<organism evidence="6 7">
    <name type="scientific">Chondromyces crocatus</name>
    <dbReference type="NCBI Taxonomy" id="52"/>
    <lineage>
        <taxon>Bacteria</taxon>
        <taxon>Pseudomonadati</taxon>
        <taxon>Myxococcota</taxon>
        <taxon>Polyangia</taxon>
        <taxon>Polyangiales</taxon>
        <taxon>Polyangiaceae</taxon>
        <taxon>Chondromyces</taxon>
    </lineage>
</organism>